<dbReference type="Pfam" id="PF08534">
    <property type="entry name" value="Redoxin"/>
    <property type="match status" value="1"/>
</dbReference>
<reference evidence="8" key="1">
    <citation type="journal article" date="2015" name="PLoS Genet.">
        <title>Genome Sequence and Transcriptome Analyses of Chrysochromulina tobin: Metabolic Tools for Enhanced Algal Fitness in the Prominent Order Prymnesiales (Haptophyceae).</title>
        <authorList>
            <person name="Hovde B.T."/>
            <person name="Deodato C.R."/>
            <person name="Hunsperger H.M."/>
            <person name="Ryken S.A."/>
            <person name="Yost W."/>
            <person name="Jha R.K."/>
            <person name="Patterson J."/>
            <person name="Monnat R.J. Jr."/>
            <person name="Barlow S.B."/>
            <person name="Starkenburg S.R."/>
            <person name="Cattolico R.A."/>
        </authorList>
    </citation>
    <scope>NUCLEOTIDE SEQUENCE</scope>
    <source>
        <strain evidence="8">CCMP291</strain>
    </source>
</reference>
<evidence type="ECO:0000256" key="2">
    <source>
        <dbReference type="ARBA" id="ARBA00022559"/>
    </source>
</evidence>
<comment type="similarity">
    <text evidence="1">Belongs to the peroxiredoxin family. Prx5 subfamily.</text>
</comment>
<evidence type="ECO:0000256" key="5">
    <source>
        <dbReference type="PIRSR" id="PIRSR637944-1"/>
    </source>
</evidence>
<keyword evidence="2" id="KW-0575">Peroxidase</keyword>
<dbReference type="Gene3D" id="3.40.30.10">
    <property type="entry name" value="Glutaredoxin"/>
    <property type="match status" value="1"/>
</dbReference>
<name>A0A0M0JBB1_9EUKA</name>
<evidence type="ECO:0000259" key="6">
    <source>
        <dbReference type="Pfam" id="PF08534"/>
    </source>
</evidence>
<evidence type="ECO:0000256" key="3">
    <source>
        <dbReference type="ARBA" id="ARBA00022862"/>
    </source>
</evidence>
<dbReference type="AlphaFoldDB" id="A0A0M0JBB1"/>
<keyword evidence="8" id="KW-1185">Reference proteome</keyword>
<gene>
    <name evidence="7" type="ORF">Ctob_009257</name>
</gene>
<dbReference type="InterPro" id="IPR037944">
    <property type="entry name" value="PRX5-like"/>
</dbReference>
<evidence type="ECO:0000256" key="4">
    <source>
        <dbReference type="ARBA" id="ARBA00023002"/>
    </source>
</evidence>
<feature type="active site" description="Cysteine sulfenic acid (-SOH) intermediate" evidence="5">
    <location>
        <position position="9"/>
    </location>
</feature>
<evidence type="ECO:0000313" key="8">
    <source>
        <dbReference type="Proteomes" id="UP000037460"/>
    </source>
</evidence>
<dbReference type="OrthoDB" id="1882547at2759"/>
<organism evidence="7 8">
    <name type="scientific">Chrysochromulina tobinii</name>
    <dbReference type="NCBI Taxonomy" id="1460289"/>
    <lineage>
        <taxon>Eukaryota</taxon>
        <taxon>Haptista</taxon>
        <taxon>Haptophyta</taxon>
        <taxon>Prymnesiophyceae</taxon>
        <taxon>Prymnesiales</taxon>
        <taxon>Chrysochromulinaceae</taxon>
        <taxon>Chrysochromulina</taxon>
    </lineage>
</organism>
<evidence type="ECO:0000313" key="7">
    <source>
        <dbReference type="EMBL" id="KOO23488.1"/>
    </source>
</evidence>
<dbReference type="Proteomes" id="UP000037460">
    <property type="component" value="Unassembled WGS sequence"/>
</dbReference>
<sequence length="257" mass="26131">MPGAFTPTCTNDHLPGLIRSAPALADLNIKKIVVVTANDNYVNTAWSQSVCSCLKLDQDNLPVEFAADPVGELLEALGTIAFLGKGLGVRSKRFALIAEDGVVKHVVIEEDPDQLTVTSAEALLSVAGVLERKARSAAAEMAVAAEIYKMKPLEALAFLKAQSATLLAAGMDADELNEAIDIVAGASGFASAAQVGTTEGGAAAEPSSAATIGAALAALAIGAGAYYVYGAQGGDLSKLGFDVSTTLSTVVIPLPIS</sequence>
<dbReference type="InterPro" id="IPR036249">
    <property type="entry name" value="Thioredoxin-like_sf"/>
</dbReference>
<dbReference type="GO" id="GO:0042744">
    <property type="term" value="P:hydrogen peroxide catabolic process"/>
    <property type="evidence" value="ECO:0007669"/>
    <property type="project" value="TreeGrafter"/>
</dbReference>
<dbReference type="GO" id="GO:0034599">
    <property type="term" value="P:cellular response to oxidative stress"/>
    <property type="evidence" value="ECO:0007669"/>
    <property type="project" value="InterPro"/>
</dbReference>
<feature type="domain" description="Redoxin" evidence="6">
    <location>
        <begin position="2"/>
        <end position="124"/>
    </location>
</feature>
<keyword evidence="3" id="KW-0049">Antioxidant</keyword>
<dbReference type="GO" id="GO:0005777">
    <property type="term" value="C:peroxisome"/>
    <property type="evidence" value="ECO:0007669"/>
    <property type="project" value="TreeGrafter"/>
</dbReference>
<evidence type="ECO:0000256" key="1">
    <source>
        <dbReference type="ARBA" id="ARBA00010505"/>
    </source>
</evidence>
<dbReference type="SUPFAM" id="SSF52833">
    <property type="entry name" value="Thioredoxin-like"/>
    <property type="match status" value="1"/>
</dbReference>
<dbReference type="PANTHER" id="PTHR10430">
    <property type="entry name" value="PEROXIREDOXIN"/>
    <property type="match status" value="1"/>
</dbReference>
<accession>A0A0M0JBB1</accession>
<dbReference type="GO" id="GO:0008379">
    <property type="term" value="F:thioredoxin peroxidase activity"/>
    <property type="evidence" value="ECO:0007669"/>
    <property type="project" value="InterPro"/>
</dbReference>
<dbReference type="GO" id="GO:0005739">
    <property type="term" value="C:mitochondrion"/>
    <property type="evidence" value="ECO:0007669"/>
    <property type="project" value="TreeGrafter"/>
</dbReference>
<comment type="caution">
    <text evidence="7">The sequence shown here is derived from an EMBL/GenBank/DDBJ whole genome shotgun (WGS) entry which is preliminary data.</text>
</comment>
<dbReference type="GO" id="GO:0045454">
    <property type="term" value="P:cell redox homeostasis"/>
    <property type="evidence" value="ECO:0007669"/>
    <property type="project" value="TreeGrafter"/>
</dbReference>
<dbReference type="EMBL" id="JWZX01003187">
    <property type="protein sequence ID" value="KOO23488.1"/>
    <property type="molecule type" value="Genomic_DNA"/>
</dbReference>
<dbReference type="PANTHER" id="PTHR10430:SF16">
    <property type="entry name" value="PEROXIREDOXIN-5, MITOCHONDRIAL"/>
    <property type="match status" value="1"/>
</dbReference>
<protein>
    <submittedName>
        <fullName evidence="7">Redoxin domain-containing protein</fullName>
    </submittedName>
</protein>
<dbReference type="InterPro" id="IPR013740">
    <property type="entry name" value="Redoxin"/>
</dbReference>
<keyword evidence="4" id="KW-0560">Oxidoreductase</keyword>
<proteinExistence type="inferred from homology"/>